<dbReference type="Gene3D" id="1.10.600.10">
    <property type="entry name" value="Farnesyl Diphosphate Synthase"/>
    <property type="match status" value="1"/>
</dbReference>
<evidence type="ECO:0000313" key="1">
    <source>
        <dbReference type="EMBL" id="MPN47420.1"/>
    </source>
</evidence>
<reference evidence="1" key="1">
    <citation type="submission" date="2019-08" db="EMBL/GenBank/DDBJ databases">
        <authorList>
            <person name="Kucharzyk K."/>
            <person name="Murdoch R.W."/>
            <person name="Higgins S."/>
            <person name="Loffler F."/>
        </authorList>
    </citation>
    <scope>NUCLEOTIDE SEQUENCE</scope>
</reference>
<dbReference type="InterPro" id="IPR008949">
    <property type="entry name" value="Isoprenoid_synthase_dom_sf"/>
</dbReference>
<dbReference type="SUPFAM" id="SSF48576">
    <property type="entry name" value="Terpenoid synthases"/>
    <property type="match status" value="1"/>
</dbReference>
<sequence length="85" mass="9412">MPVLFALTNETSGTLSNLVFNSGLTTEDIASIRSLVIENRGVTLAEEKAWEYGQDALKALEKVKKSESRKILEKIVSSILETTRK</sequence>
<proteinExistence type="predicted"/>
<protein>
    <submittedName>
        <fullName evidence="1">Uncharacterized protein</fullName>
    </submittedName>
</protein>
<comment type="caution">
    <text evidence="1">The sequence shown here is derived from an EMBL/GenBank/DDBJ whole genome shotgun (WGS) entry which is preliminary data.</text>
</comment>
<dbReference type="EMBL" id="VSSQ01108900">
    <property type="protein sequence ID" value="MPN47420.1"/>
    <property type="molecule type" value="Genomic_DNA"/>
</dbReference>
<accession>A0A645I8G6</accession>
<gene>
    <name evidence="1" type="ORF">SDC9_195022</name>
</gene>
<organism evidence="1">
    <name type="scientific">bioreactor metagenome</name>
    <dbReference type="NCBI Taxonomy" id="1076179"/>
    <lineage>
        <taxon>unclassified sequences</taxon>
        <taxon>metagenomes</taxon>
        <taxon>ecological metagenomes</taxon>
    </lineage>
</organism>
<dbReference type="AlphaFoldDB" id="A0A645I8G6"/>
<name>A0A645I8G6_9ZZZZ</name>